<dbReference type="OrthoDB" id="8369899at2"/>
<sequence length="95" mass="10933">MARYRLTPRASQDLRDIWHTIAINNEKAADRLLMRIFEKLDLAAQHPKMGTARPELSATARVLIEGRYIVIYEPQPDGVLVVAVVRGMRDPEHWL</sequence>
<dbReference type="Proteomes" id="UP000198588">
    <property type="component" value="Unassembled WGS sequence"/>
</dbReference>
<dbReference type="AlphaFoldDB" id="A0A1G5WRB5"/>
<dbReference type="RefSeq" id="WP_091576570.1">
    <property type="nucleotide sequence ID" value="NZ_FMXM01000004.1"/>
</dbReference>
<dbReference type="InterPro" id="IPR007712">
    <property type="entry name" value="RelE/ParE_toxin"/>
</dbReference>
<dbReference type="InterPro" id="IPR035093">
    <property type="entry name" value="RelE/ParE_toxin_dom_sf"/>
</dbReference>
<evidence type="ECO:0000256" key="2">
    <source>
        <dbReference type="ARBA" id="ARBA00022649"/>
    </source>
</evidence>
<name>A0A1G5WRB5_9HYPH</name>
<comment type="similarity">
    <text evidence="1">Belongs to the RelE toxin family.</text>
</comment>
<evidence type="ECO:0000256" key="1">
    <source>
        <dbReference type="ARBA" id="ARBA00006226"/>
    </source>
</evidence>
<dbReference type="STRING" id="1165689.SAMN02927914_01590"/>
<dbReference type="InterPro" id="IPR051803">
    <property type="entry name" value="TA_system_RelE-like_toxin"/>
</dbReference>
<organism evidence="3 4">
    <name type="scientific">Mesorhizobium qingshengii</name>
    <dbReference type="NCBI Taxonomy" id="1165689"/>
    <lineage>
        <taxon>Bacteria</taxon>
        <taxon>Pseudomonadati</taxon>
        <taxon>Pseudomonadota</taxon>
        <taxon>Alphaproteobacteria</taxon>
        <taxon>Hyphomicrobiales</taxon>
        <taxon>Phyllobacteriaceae</taxon>
        <taxon>Mesorhizobium</taxon>
    </lineage>
</organism>
<keyword evidence="2" id="KW-1277">Toxin-antitoxin system</keyword>
<gene>
    <name evidence="3" type="ORF">SAMN02927914_01590</name>
</gene>
<proteinExistence type="inferred from homology"/>
<accession>A0A1G5WRB5</accession>
<dbReference type="PANTHER" id="PTHR33755">
    <property type="entry name" value="TOXIN PARE1-RELATED"/>
    <property type="match status" value="1"/>
</dbReference>
<evidence type="ECO:0000313" key="3">
    <source>
        <dbReference type="EMBL" id="SDA60582.1"/>
    </source>
</evidence>
<dbReference type="Pfam" id="PF05016">
    <property type="entry name" value="ParE_toxin"/>
    <property type="match status" value="1"/>
</dbReference>
<evidence type="ECO:0000313" key="4">
    <source>
        <dbReference type="Proteomes" id="UP000198588"/>
    </source>
</evidence>
<reference evidence="3 4" key="1">
    <citation type="submission" date="2016-10" db="EMBL/GenBank/DDBJ databases">
        <authorList>
            <person name="de Groot N.N."/>
        </authorList>
    </citation>
    <scope>NUCLEOTIDE SEQUENCE [LARGE SCALE GENOMIC DNA]</scope>
    <source>
        <strain evidence="3 4">CGMCC 1.12097</strain>
    </source>
</reference>
<dbReference type="Gene3D" id="3.30.2310.20">
    <property type="entry name" value="RelE-like"/>
    <property type="match status" value="1"/>
</dbReference>
<dbReference type="EMBL" id="FMXM01000004">
    <property type="protein sequence ID" value="SDA60582.1"/>
    <property type="molecule type" value="Genomic_DNA"/>
</dbReference>
<dbReference type="PANTHER" id="PTHR33755:SF6">
    <property type="entry name" value="PLASMID STABILIZATION SYSTEM PROTEIN"/>
    <property type="match status" value="1"/>
</dbReference>
<protein>
    <submittedName>
        <fullName evidence="3">Toxin ParE1/3/4</fullName>
    </submittedName>
</protein>